<dbReference type="GO" id="GO:0016787">
    <property type="term" value="F:hydrolase activity"/>
    <property type="evidence" value="ECO:0007669"/>
    <property type="project" value="UniProtKB-KW"/>
</dbReference>
<dbReference type="SUPFAM" id="SSF54980">
    <property type="entry name" value="EF-G C-terminal domain-like"/>
    <property type="match status" value="2"/>
</dbReference>
<feature type="binding site" evidence="6">
    <location>
        <begin position="18"/>
        <end position="23"/>
    </location>
    <ligand>
        <name>GTP</name>
        <dbReference type="ChEBI" id="CHEBI:37565"/>
    </ligand>
</feature>
<dbReference type="InterPro" id="IPR035654">
    <property type="entry name" value="LepA_IV"/>
</dbReference>
<protein>
    <recommendedName>
        <fullName evidence="6">Elongation factor 4</fullName>
        <shortName evidence="6">EF-4</shortName>
        <ecNumber evidence="6">3.6.5.n1</ecNumber>
    </recommendedName>
    <alternativeName>
        <fullName evidence="6">Ribosomal back-translocase LepA</fullName>
    </alternativeName>
</protein>
<dbReference type="SMART" id="SM00838">
    <property type="entry name" value="EFG_C"/>
    <property type="match status" value="1"/>
</dbReference>
<feature type="domain" description="Tr-type G" evidence="7">
    <location>
        <begin position="6"/>
        <end position="188"/>
    </location>
</feature>
<dbReference type="InterPro" id="IPR035647">
    <property type="entry name" value="EFG_III/V"/>
</dbReference>
<keyword evidence="6" id="KW-0472">Membrane</keyword>
<dbReference type="SUPFAM" id="SSF52540">
    <property type="entry name" value="P-loop containing nucleoside triphosphate hydrolases"/>
    <property type="match status" value="1"/>
</dbReference>
<keyword evidence="4 6" id="KW-0648">Protein biosynthesis</keyword>
<dbReference type="GO" id="GO:0003746">
    <property type="term" value="F:translation elongation factor activity"/>
    <property type="evidence" value="ECO:0007669"/>
    <property type="project" value="UniProtKB-KW"/>
</dbReference>
<dbReference type="Gene3D" id="3.30.70.240">
    <property type="match status" value="1"/>
</dbReference>
<evidence type="ECO:0000313" key="9">
    <source>
        <dbReference type="Proteomes" id="UP001597263"/>
    </source>
</evidence>
<dbReference type="InterPro" id="IPR005225">
    <property type="entry name" value="Small_GTP-bd"/>
</dbReference>
<dbReference type="NCBIfam" id="TIGR01393">
    <property type="entry name" value="lepA"/>
    <property type="match status" value="1"/>
</dbReference>
<dbReference type="HAMAP" id="MF_00071">
    <property type="entry name" value="LepA"/>
    <property type="match status" value="1"/>
</dbReference>
<keyword evidence="9" id="KW-1185">Reference proteome</keyword>
<dbReference type="InterPro" id="IPR031157">
    <property type="entry name" value="G_TR_CS"/>
</dbReference>
<evidence type="ECO:0000256" key="2">
    <source>
        <dbReference type="ARBA" id="ARBA00022741"/>
    </source>
</evidence>
<dbReference type="InterPro" id="IPR038363">
    <property type="entry name" value="LepA_C_sf"/>
</dbReference>
<keyword evidence="2 6" id="KW-0547">Nucleotide-binding</keyword>
<dbReference type="InterPro" id="IPR027417">
    <property type="entry name" value="P-loop_NTPase"/>
</dbReference>
<keyword evidence="3 6" id="KW-0378">Hydrolase</keyword>
<dbReference type="InterPro" id="IPR000795">
    <property type="entry name" value="T_Tr_GTP-bd_dom"/>
</dbReference>
<comment type="caution">
    <text evidence="8">The sequence shown here is derived from an EMBL/GenBank/DDBJ whole genome shotgun (WGS) entry which is preliminary data.</text>
</comment>
<evidence type="ECO:0000256" key="1">
    <source>
        <dbReference type="ARBA" id="ARBA00005454"/>
    </source>
</evidence>
<accession>A0ABW3V245</accession>
<dbReference type="CDD" id="cd01890">
    <property type="entry name" value="LepA"/>
    <property type="match status" value="1"/>
</dbReference>
<organism evidence="8 9">
    <name type="scientific">Pseudochrobactrum kiredjianiae</name>
    <dbReference type="NCBI Taxonomy" id="386305"/>
    <lineage>
        <taxon>Bacteria</taxon>
        <taxon>Pseudomonadati</taxon>
        <taxon>Pseudomonadota</taxon>
        <taxon>Alphaproteobacteria</taxon>
        <taxon>Hyphomicrobiales</taxon>
        <taxon>Brucellaceae</taxon>
        <taxon>Pseudochrobactrum</taxon>
    </lineage>
</organism>
<dbReference type="Pfam" id="PF06421">
    <property type="entry name" value="LepA_C"/>
    <property type="match status" value="1"/>
</dbReference>
<dbReference type="PANTHER" id="PTHR43512:SF4">
    <property type="entry name" value="TRANSLATION FACTOR GUF1 HOMOLOG, CHLOROPLASTIC"/>
    <property type="match status" value="1"/>
</dbReference>
<dbReference type="CDD" id="cd03699">
    <property type="entry name" value="EF4_II"/>
    <property type="match status" value="1"/>
</dbReference>
<dbReference type="EC" id="3.6.5.n1" evidence="6"/>
<dbReference type="InterPro" id="IPR006297">
    <property type="entry name" value="EF-4"/>
</dbReference>
<dbReference type="CDD" id="cd16260">
    <property type="entry name" value="EF4_III"/>
    <property type="match status" value="1"/>
</dbReference>
<dbReference type="Gene3D" id="3.30.70.2570">
    <property type="entry name" value="Elongation factor 4, C-terminal domain"/>
    <property type="match status" value="1"/>
</dbReference>
<dbReference type="EMBL" id="JBHTMA010000005">
    <property type="protein sequence ID" value="MFD1226015.1"/>
    <property type="molecule type" value="Genomic_DNA"/>
</dbReference>
<dbReference type="InterPro" id="IPR000640">
    <property type="entry name" value="EFG_V-like"/>
</dbReference>
<dbReference type="InterPro" id="IPR013842">
    <property type="entry name" value="LepA_CTD"/>
</dbReference>
<dbReference type="Pfam" id="PF03144">
    <property type="entry name" value="GTP_EFTU_D2"/>
    <property type="match status" value="1"/>
</dbReference>
<feature type="binding site" evidence="6">
    <location>
        <begin position="135"/>
        <end position="138"/>
    </location>
    <ligand>
        <name>GTP</name>
        <dbReference type="ChEBI" id="CHEBI:37565"/>
    </ligand>
</feature>
<evidence type="ECO:0000256" key="6">
    <source>
        <dbReference type="HAMAP-Rule" id="MF_00071"/>
    </source>
</evidence>
<reference evidence="9" key="1">
    <citation type="journal article" date="2019" name="Int. J. Syst. Evol. Microbiol.">
        <title>The Global Catalogue of Microorganisms (GCM) 10K type strain sequencing project: providing services to taxonomists for standard genome sequencing and annotation.</title>
        <authorList>
            <consortium name="The Broad Institute Genomics Platform"/>
            <consortium name="The Broad Institute Genome Sequencing Center for Infectious Disease"/>
            <person name="Wu L."/>
            <person name="Ma J."/>
        </authorList>
    </citation>
    <scope>NUCLEOTIDE SEQUENCE [LARGE SCALE GENOMIC DNA]</scope>
    <source>
        <strain evidence="9">CCUG 49584</strain>
    </source>
</reference>
<evidence type="ECO:0000256" key="4">
    <source>
        <dbReference type="ARBA" id="ARBA00022917"/>
    </source>
</evidence>
<dbReference type="CDD" id="cd03709">
    <property type="entry name" value="lepA_C"/>
    <property type="match status" value="1"/>
</dbReference>
<dbReference type="InterPro" id="IPR004161">
    <property type="entry name" value="EFTu-like_2"/>
</dbReference>
<dbReference type="PROSITE" id="PS51722">
    <property type="entry name" value="G_TR_2"/>
    <property type="match status" value="1"/>
</dbReference>
<dbReference type="PRINTS" id="PR00315">
    <property type="entry name" value="ELONGATNFCT"/>
</dbReference>
<dbReference type="Pfam" id="PF00679">
    <property type="entry name" value="EFG_C"/>
    <property type="match status" value="1"/>
</dbReference>
<evidence type="ECO:0000256" key="5">
    <source>
        <dbReference type="ARBA" id="ARBA00023134"/>
    </source>
</evidence>
<comment type="catalytic activity">
    <reaction evidence="6">
        <text>GTP + H2O = GDP + phosphate + H(+)</text>
        <dbReference type="Rhea" id="RHEA:19669"/>
        <dbReference type="ChEBI" id="CHEBI:15377"/>
        <dbReference type="ChEBI" id="CHEBI:15378"/>
        <dbReference type="ChEBI" id="CHEBI:37565"/>
        <dbReference type="ChEBI" id="CHEBI:43474"/>
        <dbReference type="ChEBI" id="CHEBI:58189"/>
        <dbReference type="EC" id="3.6.5.n1"/>
    </reaction>
</comment>
<dbReference type="PROSITE" id="PS00301">
    <property type="entry name" value="G_TR_1"/>
    <property type="match status" value="1"/>
</dbReference>
<dbReference type="RefSeq" id="WP_289387910.1">
    <property type="nucleotide sequence ID" value="NZ_JAUCBM010000007.1"/>
</dbReference>
<dbReference type="Pfam" id="PF00009">
    <property type="entry name" value="GTP_EFTU"/>
    <property type="match status" value="1"/>
</dbReference>
<comment type="similarity">
    <text evidence="1 6">Belongs to the TRAFAC class translation factor GTPase superfamily. Classic translation factor GTPase family. LepA subfamily.</text>
</comment>
<evidence type="ECO:0000259" key="7">
    <source>
        <dbReference type="PROSITE" id="PS51722"/>
    </source>
</evidence>
<dbReference type="Gene3D" id="2.40.30.10">
    <property type="entry name" value="Translation factors"/>
    <property type="match status" value="1"/>
</dbReference>
<sequence>MSTPLDHIRNFSIVAHIDHGKSTLADRLIQQTGGLENREMKEQVLDSMEIERERGITIKAQTVRLNYRAKNGEDYVLNLIDTPGHVDFAYEVSRSLAACEGSLLVVDASQGVEAQTLANVYQAIDNNHDLVVVLNKIDLPAADPDRVKEQVEDVIGIDASDAVMISAKSGIGIPDVLEAIVNRLPAPKEGDRDAPLKAMLVDSWYDTYLGVIVLVRIIDGVLKKGQTIRMMGTGAKYPVERVGVFTPKMLSVEDLGPGELGFITASIKEVADTRVGDTITEDKRPTANMLTGFKPAQPVVFCGLFPVDAADFEDLRGAMGKLRLNDASFSFEMETSAALGFGFRCGFLGLLHLEIIQERLEREFNLDLIATAPSVVYRMNMLDGSVKELHNPADMPDVVKITSIEEPWIKATILTPDEYLGSILKLCQERRGIQVDLSYVGPRAMVTYELPLNEVVFDFYDRLKSISKGYASFDYNLSEYKEGDLVKMSILVNDEPVDALSMLVHRSAAEKRGRVMCEKLKELIPQHMFKIPIQAAIGGRIVARETISALRKDVTAKCYGGDISRKRKLLDKQKEGKKRMRQFGKVEIPQEAFIQALKMGDE</sequence>
<keyword evidence="6" id="KW-1003">Cell membrane</keyword>
<proteinExistence type="inferred from homology"/>
<dbReference type="NCBIfam" id="TIGR00231">
    <property type="entry name" value="small_GTP"/>
    <property type="match status" value="1"/>
</dbReference>
<dbReference type="PANTHER" id="PTHR43512">
    <property type="entry name" value="TRANSLATION FACTOR GUF1-RELATED"/>
    <property type="match status" value="1"/>
</dbReference>
<keyword evidence="8" id="KW-0251">Elongation factor</keyword>
<comment type="subcellular location">
    <subcellularLocation>
        <location evidence="6">Cell membrane</location>
        <topology evidence="6">Peripheral membrane protein</topology>
        <orientation evidence="6">Cytoplasmic side</orientation>
    </subcellularLocation>
</comment>
<gene>
    <name evidence="6 8" type="primary">lepA</name>
    <name evidence="8" type="ORF">ACFQ35_02335</name>
</gene>
<dbReference type="Gene3D" id="3.30.70.870">
    <property type="entry name" value="Elongation Factor G (Translational Gtpase), domain 3"/>
    <property type="match status" value="1"/>
</dbReference>
<evidence type="ECO:0000256" key="3">
    <source>
        <dbReference type="ARBA" id="ARBA00022801"/>
    </source>
</evidence>
<evidence type="ECO:0000313" key="8">
    <source>
        <dbReference type="EMBL" id="MFD1226015.1"/>
    </source>
</evidence>
<name>A0ABW3V245_9HYPH</name>
<comment type="function">
    <text evidence="6">Required for accurate and efficient protein synthesis under certain stress conditions. May act as a fidelity factor of the translation reaction, by catalyzing a one-codon backward translocation of tRNAs on improperly translocated ribosomes. Back-translocation proceeds from a post-translocation (POST) complex to a pre-translocation (PRE) complex, thus giving elongation factor G a second chance to translocate the tRNAs correctly. Binds to ribosomes in a GTP-dependent manner.</text>
</comment>
<keyword evidence="5 6" id="KW-0342">GTP-binding</keyword>
<dbReference type="Gene3D" id="3.40.50.300">
    <property type="entry name" value="P-loop containing nucleotide triphosphate hydrolases"/>
    <property type="match status" value="1"/>
</dbReference>
<dbReference type="Proteomes" id="UP001597263">
    <property type="component" value="Unassembled WGS sequence"/>
</dbReference>